<protein>
    <recommendedName>
        <fullName evidence="2">RNA helicase</fullName>
        <ecNumber evidence="2">3.6.4.13</ecNumber>
    </recommendedName>
</protein>
<evidence type="ECO:0000259" key="15">
    <source>
        <dbReference type="PROSITE" id="PS51195"/>
    </source>
</evidence>
<dbReference type="EMBL" id="DS985244">
    <property type="protein sequence ID" value="EDV25554.1"/>
    <property type="molecule type" value="Genomic_DNA"/>
</dbReference>
<dbReference type="RefSeq" id="XP_002111587.1">
    <property type="nucleotide sequence ID" value="XM_002111551.1"/>
</dbReference>
<evidence type="ECO:0000256" key="8">
    <source>
        <dbReference type="ARBA" id="ARBA00023242"/>
    </source>
</evidence>
<dbReference type="InterPro" id="IPR050079">
    <property type="entry name" value="DEAD_box_RNA_helicase"/>
</dbReference>
<dbReference type="Gene3D" id="3.40.50.300">
    <property type="entry name" value="P-loop containing nucleotide triphosphate hydrolases"/>
    <property type="match status" value="2"/>
</dbReference>
<comment type="catalytic activity">
    <reaction evidence="10">
        <text>ATP + H2O = ADP + phosphate + H(+)</text>
        <dbReference type="Rhea" id="RHEA:13065"/>
        <dbReference type="ChEBI" id="CHEBI:15377"/>
        <dbReference type="ChEBI" id="CHEBI:15378"/>
        <dbReference type="ChEBI" id="CHEBI:30616"/>
        <dbReference type="ChEBI" id="CHEBI:43474"/>
        <dbReference type="ChEBI" id="CHEBI:456216"/>
        <dbReference type="EC" id="3.6.4.13"/>
    </reaction>
</comment>
<dbReference type="FunCoup" id="B3RVT3">
    <property type="interactions" value="1901"/>
</dbReference>
<dbReference type="PROSITE" id="PS51194">
    <property type="entry name" value="HELICASE_CTER"/>
    <property type="match status" value="1"/>
</dbReference>
<keyword evidence="6 12" id="KW-0347">Helicase</keyword>
<dbReference type="InterPro" id="IPR014014">
    <property type="entry name" value="RNA_helicase_DEAD_Q_motif"/>
</dbReference>
<dbReference type="eggNOG" id="KOG0338">
    <property type="taxonomic scope" value="Eukaryota"/>
</dbReference>
<dbReference type="GeneID" id="6752800"/>
<dbReference type="GO" id="GO:0016787">
    <property type="term" value="F:hydrolase activity"/>
    <property type="evidence" value="ECO:0007669"/>
    <property type="project" value="UniProtKB-KW"/>
</dbReference>
<dbReference type="InterPro" id="IPR000629">
    <property type="entry name" value="RNA-helicase_DEAD-box_CS"/>
</dbReference>
<evidence type="ECO:0000259" key="13">
    <source>
        <dbReference type="PROSITE" id="PS51192"/>
    </source>
</evidence>
<dbReference type="PANTHER" id="PTHR47959:SF1">
    <property type="entry name" value="ATP-DEPENDENT RNA HELICASE DBPA"/>
    <property type="match status" value="1"/>
</dbReference>
<sequence length="463" mass="52690">EEKDAFFEKPPVQDLTKSFRDINLSRPLLKAISTLGFEHPTPIQSSTIPIALLGKDICACAATGTGKTAAFMLPILERLIYRPKRIPVTRVLVLVPTRELAIQVFSVGKSLCQYTDIEFCLAAGGLDIASQEAALRRNPDIVIATPGRLVDHLHNTPSFDLQGIEILVLDEADRQIHEHFKDQMDELIRLSPKGRQTMLFSATMTDEVEELATLSLNKPIRLFINRNTDVANNLRQEFIRIRPAREDDREAIIAALCYRQFNERCLIFMPMKWQVHRLRIVLGLLGLSVDELHGNLTQLQRLEAFNRFKKGEIGILVATDLAARGLDIEGVRTVINYNIPATTKQYVHRVGRTARAGQFGRSITLVVEKERKLLKTIVKNSKTAVKSRIISPEIITKYKRKIQKIQADIKDILKAEEEEKAFRVSEMEVNKAKNLIIHEEEIHSRPKRTFIQAEKRDGNMMFM</sequence>
<gene>
    <name evidence="16" type="ORF">TRIADDRAFT_23405</name>
</gene>
<evidence type="ECO:0000256" key="3">
    <source>
        <dbReference type="ARBA" id="ARBA00022517"/>
    </source>
</evidence>
<feature type="domain" description="Helicase ATP-binding" evidence="13">
    <location>
        <begin position="48"/>
        <end position="222"/>
    </location>
</feature>
<dbReference type="GO" id="GO:0003724">
    <property type="term" value="F:RNA helicase activity"/>
    <property type="evidence" value="ECO:0007669"/>
    <property type="project" value="UniProtKB-EC"/>
</dbReference>
<dbReference type="GO" id="GO:0005524">
    <property type="term" value="F:ATP binding"/>
    <property type="evidence" value="ECO:0007669"/>
    <property type="project" value="UniProtKB-KW"/>
</dbReference>
<evidence type="ECO:0000256" key="10">
    <source>
        <dbReference type="ARBA" id="ARBA00047984"/>
    </source>
</evidence>
<dbReference type="PhylomeDB" id="B3RVT3"/>
<evidence type="ECO:0000259" key="14">
    <source>
        <dbReference type="PROSITE" id="PS51194"/>
    </source>
</evidence>
<evidence type="ECO:0000256" key="12">
    <source>
        <dbReference type="RuleBase" id="RU000492"/>
    </source>
</evidence>
<dbReference type="InterPro" id="IPR011545">
    <property type="entry name" value="DEAD/DEAH_box_helicase_dom"/>
</dbReference>
<keyword evidence="8" id="KW-0539">Nucleus</keyword>
<feature type="domain" description="DEAD-box RNA helicase Q" evidence="15">
    <location>
        <begin position="17"/>
        <end position="45"/>
    </location>
</feature>
<evidence type="ECO:0000256" key="4">
    <source>
        <dbReference type="ARBA" id="ARBA00022741"/>
    </source>
</evidence>
<keyword evidence="17" id="KW-1185">Reference proteome</keyword>
<name>B3RVT3_TRIAD</name>
<comment type="subcellular location">
    <subcellularLocation>
        <location evidence="1">Nucleus</location>
        <location evidence="1">Nucleolus</location>
    </subcellularLocation>
</comment>
<feature type="short sequence motif" description="Q motif" evidence="11">
    <location>
        <begin position="17"/>
        <end position="45"/>
    </location>
</feature>
<feature type="non-terminal residue" evidence="16">
    <location>
        <position position="1"/>
    </location>
</feature>
<comment type="similarity">
    <text evidence="9">Belongs to the DEAD box helicase family. DDX27/DRS1 subfamily.</text>
</comment>
<dbReference type="SMART" id="SM00490">
    <property type="entry name" value="HELICc"/>
    <property type="match status" value="1"/>
</dbReference>
<dbReference type="OMA" id="KYANCTA"/>
<dbReference type="GO" id="GO:0005730">
    <property type="term" value="C:nucleolus"/>
    <property type="evidence" value="ECO:0000318"/>
    <property type="project" value="GO_Central"/>
</dbReference>
<evidence type="ECO:0000313" key="16">
    <source>
        <dbReference type="EMBL" id="EDV25554.1"/>
    </source>
</evidence>
<dbReference type="PROSITE" id="PS00039">
    <property type="entry name" value="DEAD_ATP_HELICASE"/>
    <property type="match status" value="1"/>
</dbReference>
<keyword evidence="4 12" id="KW-0547">Nucleotide-binding</keyword>
<accession>B3RVT3</accession>
<keyword evidence="5 12" id="KW-0378">Hydrolase</keyword>
<dbReference type="Pfam" id="PF00271">
    <property type="entry name" value="Helicase_C"/>
    <property type="match status" value="1"/>
</dbReference>
<evidence type="ECO:0000256" key="7">
    <source>
        <dbReference type="ARBA" id="ARBA00022840"/>
    </source>
</evidence>
<dbReference type="GO" id="GO:0006364">
    <property type="term" value="P:rRNA processing"/>
    <property type="evidence" value="ECO:0007669"/>
    <property type="project" value="UniProtKB-ARBA"/>
</dbReference>
<evidence type="ECO:0000256" key="11">
    <source>
        <dbReference type="PROSITE-ProRule" id="PRU00552"/>
    </source>
</evidence>
<dbReference type="HOGENOM" id="CLU_003041_1_3_1"/>
<evidence type="ECO:0000313" key="17">
    <source>
        <dbReference type="Proteomes" id="UP000009022"/>
    </source>
</evidence>
<dbReference type="STRING" id="10228.B3RVT3"/>
<dbReference type="CDD" id="cd17947">
    <property type="entry name" value="DEADc_DDX27"/>
    <property type="match status" value="1"/>
</dbReference>
<dbReference type="CTD" id="6752800"/>
<dbReference type="CDD" id="cd18787">
    <property type="entry name" value="SF2_C_DEAD"/>
    <property type="match status" value="1"/>
</dbReference>
<dbReference type="OrthoDB" id="10259843at2759"/>
<evidence type="ECO:0000256" key="6">
    <source>
        <dbReference type="ARBA" id="ARBA00022806"/>
    </source>
</evidence>
<dbReference type="PANTHER" id="PTHR47959">
    <property type="entry name" value="ATP-DEPENDENT RNA HELICASE RHLE-RELATED"/>
    <property type="match status" value="1"/>
</dbReference>
<dbReference type="InterPro" id="IPR001650">
    <property type="entry name" value="Helicase_C-like"/>
</dbReference>
<keyword evidence="7 12" id="KW-0067">ATP-binding</keyword>
<dbReference type="InterPro" id="IPR027417">
    <property type="entry name" value="P-loop_NTPase"/>
</dbReference>
<evidence type="ECO:0000256" key="2">
    <source>
        <dbReference type="ARBA" id="ARBA00012552"/>
    </source>
</evidence>
<feature type="domain" description="Helicase C-terminal" evidence="14">
    <location>
        <begin position="233"/>
        <end position="396"/>
    </location>
</feature>
<dbReference type="SUPFAM" id="SSF52540">
    <property type="entry name" value="P-loop containing nucleoside triphosphate hydrolases"/>
    <property type="match status" value="2"/>
</dbReference>
<dbReference type="Pfam" id="PF00270">
    <property type="entry name" value="DEAD"/>
    <property type="match status" value="1"/>
</dbReference>
<evidence type="ECO:0000256" key="1">
    <source>
        <dbReference type="ARBA" id="ARBA00004604"/>
    </source>
</evidence>
<evidence type="ECO:0000256" key="5">
    <source>
        <dbReference type="ARBA" id="ARBA00022801"/>
    </source>
</evidence>
<dbReference type="FunFam" id="3.40.50.300:FF:000842">
    <property type="entry name" value="ATP-dependent RNA helicase DRS1"/>
    <property type="match status" value="1"/>
</dbReference>
<dbReference type="KEGG" id="tad:TRIADDRAFT_23405"/>
<keyword evidence="3" id="KW-0690">Ribosome biogenesis</keyword>
<dbReference type="InParanoid" id="B3RVT3"/>
<organism evidence="16 17">
    <name type="scientific">Trichoplax adhaerens</name>
    <name type="common">Trichoplax reptans</name>
    <dbReference type="NCBI Taxonomy" id="10228"/>
    <lineage>
        <taxon>Eukaryota</taxon>
        <taxon>Metazoa</taxon>
        <taxon>Placozoa</taxon>
        <taxon>Uniplacotomia</taxon>
        <taxon>Trichoplacea</taxon>
        <taxon>Trichoplacidae</taxon>
        <taxon>Trichoplax</taxon>
    </lineage>
</organism>
<reference evidence="16 17" key="1">
    <citation type="journal article" date="2008" name="Nature">
        <title>The Trichoplax genome and the nature of placozoans.</title>
        <authorList>
            <person name="Srivastava M."/>
            <person name="Begovic E."/>
            <person name="Chapman J."/>
            <person name="Putnam N.H."/>
            <person name="Hellsten U."/>
            <person name="Kawashima T."/>
            <person name="Kuo A."/>
            <person name="Mitros T."/>
            <person name="Salamov A."/>
            <person name="Carpenter M.L."/>
            <person name="Signorovitch A.Y."/>
            <person name="Moreno M.A."/>
            <person name="Kamm K."/>
            <person name="Grimwood J."/>
            <person name="Schmutz J."/>
            <person name="Shapiro H."/>
            <person name="Grigoriev I.V."/>
            <person name="Buss L.W."/>
            <person name="Schierwater B."/>
            <person name="Dellaporta S.L."/>
            <person name="Rokhsar D.S."/>
        </authorList>
    </citation>
    <scope>NUCLEOTIDE SEQUENCE [LARGE SCALE GENOMIC DNA]</scope>
    <source>
        <strain evidence="16 17">Grell-BS-1999</strain>
    </source>
</reference>
<dbReference type="PROSITE" id="PS51192">
    <property type="entry name" value="HELICASE_ATP_BIND_1"/>
    <property type="match status" value="1"/>
</dbReference>
<dbReference type="EC" id="3.6.4.13" evidence="2"/>
<dbReference type="PROSITE" id="PS51195">
    <property type="entry name" value="Q_MOTIF"/>
    <property type="match status" value="1"/>
</dbReference>
<dbReference type="SMART" id="SM00487">
    <property type="entry name" value="DEXDc"/>
    <property type="match status" value="1"/>
</dbReference>
<dbReference type="Proteomes" id="UP000009022">
    <property type="component" value="Unassembled WGS sequence"/>
</dbReference>
<dbReference type="GO" id="GO:0003676">
    <property type="term" value="F:nucleic acid binding"/>
    <property type="evidence" value="ECO:0007669"/>
    <property type="project" value="InterPro"/>
</dbReference>
<dbReference type="InterPro" id="IPR014001">
    <property type="entry name" value="Helicase_ATP-bd"/>
</dbReference>
<evidence type="ECO:0000256" key="9">
    <source>
        <dbReference type="ARBA" id="ARBA00043999"/>
    </source>
</evidence>
<proteinExistence type="inferred from homology"/>
<dbReference type="AlphaFoldDB" id="B3RVT3"/>